<evidence type="ECO:0000259" key="1">
    <source>
        <dbReference type="PROSITE" id="PS50824"/>
    </source>
</evidence>
<dbReference type="CDD" id="cd08321">
    <property type="entry name" value="Pyrin_ASC-like"/>
    <property type="match status" value="1"/>
</dbReference>
<dbReference type="InterPro" id="IPR004020">
    <property type="entry name" value="DAPIN"/>
</dbReference>
<dbReference type="Gene3D" id="1.10.533.10">
    <property type="entry name" value="Death Domain, Fas"/>
    <property type="match status" value="1"/>
</dbReference>
<name>A0A9D3SY79_MEGAT</name>
<evidence type="ECO:0000313" key="3">
    <source>
        <dbReference type="Proteomes" id="UP001046870"/>
    </source>
</evidence>
<dbReference type="EMBL" id="JAFDVH010000019">
    <property type="protein sequence ID" value="KAG7460284.1"/>
    <property type="molecule type" value="Genomic_DNA"/>
</dbReference>
<dbReference type="Proteomes" id="UP001046870">
    <property type="component" value="Chromosome 19"/>
</dbReference>
<feature type="domain" description="Pyrin" evidence="1">
    <location>
        <begin position="1"/>
        <end position="90"/>
    </location>
</feature>
<dbReference type="OrthoDB" id="10058437at2759"/>
<organism evidence="2 3">
    <name type="scientific">Megalops atlanticus</name>
    <name type="common">Tarpon</name>
    <name type="synonym">Clupea gigantea</name>
    <dbReference type="NCBI Taxonomy" id="7932"/>
    <lineage>
        <taxon>Eukaryota</taxon>
        <taxon>Metazoa</taxon>
        <taxon>Chordata</taxon>
        <taxon>Craniata</taxon>
        <taxon>Vertebrata</taxon>
        <taxon>Euteleostomi</taxon>
        <taxon>Actinopterygii</taxon>
        <taxon>Neopterygii</taxon>
        <taxon>Teleostei</taxon>
        <taxon>Elopiformes</taxon>
        <taxon>Megalopidae</taxon>
        <taxon>Megalops</taxon>
    </lineage>
</organism>
<proteinExistence type="predicted"/>
<dbReference type="PROSITE" id="PS50824">
    <property type="entry name" value="DAPIN"/>
    <property type="match status" value="1"/>
</dbReference>
<dbReference type="SUPFAM" id="SSF47986">
    <property type="entry name" value="DEATH domain"/>
    <property type="match status" value="1"/>
</dbReference>
<dbReference type="AlphaFoldDB" id="A0A9D3SY79"/>
<comment type="caution">
    <text evidence="2">The sequence shown here is derived from an EMBL/GenBank/DDBJ whole genome shotgun (WGS) entry which is preliminary data.</text>
</comment>
<dbReference type="Pfam" id="PF02758">
    <property type="entry name" value="PYRIN"/>
    <property type="match status" value="1"/>
</dbReference>
<reference evidence="2" key="1">
    <citation type="submission" date="2021-01" db="EMBL/GenBank/DDBJ databases">
        <authorList>
            <person name="Zahm M."/>
            <person name="Roques C."/>
            <person name="Cabau C."/>
            <person name="Klopp C."/>
            <person name="Donnadieu C."/>
            <person name="Jouanno E."/>
            <person name="Lampietro C."/>
            <person name="Louis A."/>
            <person name="Herpin A."/>
            <person name="Echchiki A."/>
            <person name="Berthelot C."/>
            <person name="Parey E."/>
            <person name="Roest-Crollius H."/>
            <person name="Braasch I."/>
            <person name="Postlethwait J."/>
            <person name="Bobe J."/>
            <person name="Montfort J."/>
            <person name="Bouchez O."/>
            <person name="Begum T."/>
            <person name="Mejri S."/>
            <person name="Adams A."/>
            <person name="Chen W.-J."/>
            <person name="Guiguen Y."/>
        </authorList>
    </citation>
    <scope>NUCLEOTIDE SEQUENCE</scope>
    <source>
        <strain evidence="2">YG-15Mar2019-1</strain>
        <tissue evidence="2">Brain</tissue>
    </source>
</reference>
<protein>
    <recommendedName>
        <fullName evidence="1">Pyrin domain-containing protein</fullName>
    </recommendedName>
</protein>
<gene>
    <name evidence="2" type="ORF">MATL_G00219710</name>
</gene>
<keyword evidence="3" id="KW-1185">Reference proteome</keyword>
<evidence type="ECO:0000313" key="2">
    <source>
        <dbReference type="EMBL" id="KAG7460284.1"/>
    </source>
</evidence>
<dbReference type="InterPro" id="IPR011029">
    <property type="entry name" value="DEATH-like_dom_sf"/>
</dbReference>
<dbReference type="SMART" id="SM01289">
    <property type="entry name" value="PYRIN"/>
    <property type="match status" value="1"/>
</dbReference>
<accession>A0A9D3SY79</accession>
<sequence>MAGAPSLLASTLDGLLAGELKRFRWSLSHVVAEGFKPIPRGQLENRDVPDTVDLMVGAYGEEGAVTVTLYVLRKTDQNDLAQTLEKDYSCLCSQFSPKISHSPERNMKLPSLIRPWLKLRRM</sequence>